<keyword evidence="3" id="KW-1185">Reference proteome</keyword>
<dbReference type="RefSeq" id="WP_184532843.1">
    <property type="nucleotide sequence ID" value="NZ_JACHJW010000001.1"/>
</dbReference>
<name>A0A7W7SLM2_9ACTN</name>
<comment type="caution">
    <text evidence="2">The sequence shown here is derived from an EMBL/GenBank/DDBJ whole genome shotgun (WGS) entry which is preliminary data.</text>
</comment>
<evidence type="ECO:0000256" key="1">
    <source>
        <dbReference type="SAM" id="SignalP"/>
    </source>
</evidence>
<evidence type="ECO:0000313" key="3">
    <source>
        <dbReference type="Proteomes" id="UP000578819"/>
    </source>
</evidence>
<keyword evidence="1" id="KW-0732">Signal</keyword>
<dbReference type="Proteomes" id="UP000578819">
    <property type="component" value="Unassembled WGS sequence"/>
</dbReference>
<feature type="chain" id="PRO_5030781206" evidence="1">
    <location>
        <begin position="28"/>
        <end position="185"/>
    </location>
</feature>
<reference evidence="2 3" key="1">
    <citation type="submission" date="2020-08" db="EMBL/GenBank/DDBJ databases">
        <title>Sequencing the genomes of 1000 actinobacteria strains.</title>
        <authorList>
            <person name="Klenk H.-P."/>
        </authorList>
    </citation>
    <scope>NUCLEOTIDE SEQUENCE [LARGE SCALE GENOMIC DNA]</scope>
    <source>
        <strain evidence="2 3">DSM 45886</strain>
    </source>
</reference>
<organism evidence="2 3">
    <name type="scientific">Micromonospora polyrhachis</name>
    <dbReference type="NCBI Taxonomy" id="1282883"/>
    <lineage>
        <taxon>Bacteria</taxon>
        <taxon>Bacillati</taxon>
        <taxon>Actinomycetota</taxon>
        <taxon>Actinomycetes</taxon>
        <taxon>Micromonosporales</taxon>
        <taxon>Micromonosporaceae</taxon>
        <taxon>Micromonospora</taxon>
    </lineage>
</organism>
<dbReference type="EMBL" id="JACHJW010000001">
    <property type="protein sequence ID" value="MBB4957067.1"/>
    <property type="molecule type" value="Genomic_DNA"/>
</dbReference>
<dbReference type="AlphaFoldDB" id="A0A7W7SLM2"/>
<feature type="signal peptide" evidence="1">
    <location>
        <begin position="1"/>
        <end position="27"/>
    </location>
</feature>
<protein>
    <submittedName>
        <fullName evidence="2">Uncharacterized protein</fullName>
    </submittedName>
</protein>
<proteinExistence type="predicted"/>
<evidence type="ECO:0000313" key="2">
    <source>
        <dbReference type="EMBL" id="MBB4957067.1"/>
    </source>
</evidence>
<sequence>MRRRIRTAAVAVATCAGLGLAAAPAVAAPTDSTGVTLNVVGAGLDITAPDAAFLGSALPGTDISASIGTVRVVDQRGAADASWTASVTSTHLETGGGSPTERILASQIDYWSGEGAEQAGTGNFIPGQLAATDAEPLDTVTALTAFQHVGGTGVNQVAWSPRLIVHIPASAVVGTYTGTVTHSVA</sequence>
<gene>
    <name evidence="2" type="ORF">FHR38_000800</name>
</gene>
<accession>A0A7W7SLM2</accession>